<evidence type="ECO:0000256" key="2">
    <source>
        <dbReference type="ARBA" id="ARBA00022525"/>
    </source>
</evidence>
<dbReference type="PROSITE" id="PS50871">
    <property type="entry name" value="C1Q"/>
    <property type="match status" value="1"/>
</dbReference>
<dbReference type="GO" id="GO:0005576">
    <property type="term" value="C:extracellular region"/>
    <property type="evidence" value="ECO:0007669"/>
    <property type="project" value="UniProtKB-SubCell"/>
</dbReference>
<dbReference type="GeneTree" id="ENSGT00940000163520"/>
<dbReference type="InterPro" id="IPR001073">
    <property type="entry name" value="C1q_dom"/>
</dbReference>
<name>G3QB51_GASAC</name>
<reference evidence="7 8" key="1">
    <citation type="journal article" date="2021" name="G3 (Bethesda)">
        <title>Improved contiguity of the threespine stickleback genome using long-read sequencing.</title>
        <authorList>
            <person name="Nath S."/>
            <person name="Shaw D.E."/>
            <person name="White M.A."/>
        </authorList>
    </citation>
    <scope>NUCLEOTIDE SEQUENCE [LARGE SCALE GENOMIC DNA]</scope>
    <source>
        <strain evidence="7 8">Lake Benthic</strain>
    </source>
</reference>
<evidence type="ECO:0000256" key="1">
    <source>
        <dbReference type="ARBA" id="ARBA00004613"/>
    </source>
</evidence>
<feature type="signal peptide" evidence="5">
    <location>
        <begin position="1"/>
        <end position="24"/>
    </location>
</feature>
<dbReference type="RefSeq" id="XP_040036727.1">
    <property type="nucleotide sequence ID" value="XM_040180793.1"/>
</dbReference>
<evidence type="ECO:0000256" key="3">
    <source>
        <dbReference type="ARBA" id="ARBA00022729"/>
    </source>
</evidence>
<keyword evidence="3 5" id="KW-0732">Signal</keyword>
<dbReference type="SUPFAM" id="SSF57997">
    <property type="entry name" value="Tropomyosin"/>
    <property type="match status" value="1"/>
</dbReference>
<evidence type="ECO:0000259" key="6">
    <source>
        <dbReference type="PROSITE" id="PS50871"/>
    </source>
</evidence>
<keyword evidence="4" id="KW-0175">Coiled coil</keyword>
<dbReference type="PANTHER" id="PTHR22923:SF102">
    <property type="entry name" value="CEREBELLIN 13-RELATED"/>
    <property type="match status" value="1"/>
</dbReference>
<comment type="subcellular location">
    <subcellularLocation>
        <location evidence="1">Secreted</location>
    </subcellularLocation>
</comment>
<dbReference type="OMA" id="IMWAGQK"/>
<dbReference type="Pfam" id="PF00386">
    <property type="entry name" value="C1q"/>
    <property type="match status" value="1"/>
</dbReference>
<proteinExistence type="predicted"/>
<dbReference type="Ensembl" id="ENSGACT00000027169.2">
    <property type="protein sequence ID" value="ENSGACP00000027117.2"/>
    <property type="gene ID" value="ENSGACG00000035244.1"/>
</dbReference>
<evidence type="ECO:0000256" key="5">
    <source>
        <dbReference type="SAM" id="SignalP"/>
    </source>
</evidence>
<feature type="domain" description="C1q" evidence="6">
    <location>
        <begin position="319"/>
        <end position="455"/>
    </location>
</feature>
<feature type="coiled-coil region" evidence="4">
    <location>
        <begin position="185"/>
        <end position="317"/>
    </location>
</feature>
<reference evidence="7" key="2">
    <citation type="submission" date="2025-08" db="UniProtKB">
        <authorList>
            <consortium name="Ensembl"/>
        </authorList>
    </citation>
    <scope>IDENTIFICATION</scope>
</reference>
<dbReference type="SMART" id="SM00110">
    <property type="entry name" value="C1Q"/>
    <property type="match status" value="1"/>
</dbReference>
<dbReference type="Proteomes" id="UP000007635">
    <property type="component" value="Chromosome VII"/>
</dbReference>
<feature type="coiled-coil region" evidence="4">
    <location>
        <begin position="108"/>
        <end position="156"/>
    </location>
</feature>
<accession>G3QB51</accession>
<dbReference type="SUPFAM" id="SSF49842">
    <property type="entry name" value="TNF-like"/>
    <property type="match status" value="1"/>
</dbReference>
<protein>
    <recommendedName>
        <fullName evidence="6">C1q domain-containing protein</fullName>
    </recommendedName>
</protein>
<dbReference type="InParanoid" id="G3QB51"/>
<feature type="chain" id="PRO_5043971554" description="C1q domain-containing protein" evidence="5">
    <location>
        <begin position="25"/>
        <end position="455"/>
    </location>
</feature>
<sequence length="455" mass="50570">MFNCTMRVVLGLLLVLLGLCGSAAQQDGFTKVGEIGEFPETAARDTADESIEDTTKQTRHDIWAELRALKDTVSDVRVELYLLQRDNADLQTRLSSGERELLVSKFRVDLLEKENADLQTRLSSSESELLVSKFRIDQVEKENAVQETRLNATESQTSGLEGEITDLQTRLSSSESELLFSKSRIDQLGKENADLQTRLSSSESELLVSKSRIDQLEKENAVQETRLNATEIQTSGLKGKITDLQTRLSSSESELLVSKSRIDQLEKENAAQDTRLNATDIQTSGLKGEITDLQTKLSKSEEAIRASESRIDALEKQNPEKPKVAFYTALTDAGQVGPYNADVTLKYSKVFTNIGNAYSPSTGFFTAPVKGVYSFQFTAASYSKGYMGVLVFKNNQRIMYYEKSNDGRFVDYLTNSVVLELIAGDEVHLVLPPNHHLFESGNNHNTFSGALLFPL</sequence>
<dbReference type="KEGG" id="gat:120821785"/>
<dbReference type="Bgee" id="ENSGACG00000020509">
    <property type="expression patterns" value="Expressed in testis and 4 other cell types or tissues"/>
</dbReference>
<keyword evidence="8" id="KW-1185">Reference proteome</keyword>
<keyword evidence="2" id="KW-0964">Secreted</keyword>
<dbReference type="InterPro" id="IPR008983">
    <property type="entry name" value="Tumour_necrosis_fac-like_dom"/>
</dbReference>
<dbReference type="PANTHER" id="PTHR22923">
    <property type="entry name" value="CEREBELLIN-RELATED"/>
    <property type="match status" value="1"/>
</dbReference>
<evidence type="ECO:0000313" key="7">
    <source>
        <dbReference type="Ensembl" id="ENSGACP00000027117.2"/>
    </source>
</evidence>
<dbReference type="PRINTS" id="PR00007">
    <property type="entry name" value="COMPLEMNTC1Q"/>
</dbReference>
<organism evidence="7 8">
    <name type="scientific">Gasterosteus aculeatus aculeatus</name>
    <name type="common">three-spined stickleback</name>
    <dbReference type="NCBI Taxonomy" id="481459"/>
    <lineage>
        <taxon>Eukaryota</taxon>
        <taxon>Metazoa</taxon>
        <taxon>Chordata</taxon>
        <taxon>Craniata</taxon>
        <taxon>Vertebrata</taxon>
        <taxon>Euteleostomi</taxon>
        <taxon>Actinopterygii</taxon>
        <taxon>Neopterygii</taxon>
        <taxon>Teleostei</taxon>
        <taxon>Neoteleostei</taxon>
        <taxon>Acanthomorphata</taxon>
        <taxon>Eupercaria</taxon>
        <taxon>Perciformes</taxon>
        <taxon>Cottioidei</taxon>
        <taxon>Gasterosteales</taxon>
        <taxon>Gasterosteidae</taxon>
        <taxon>Gasterosteus</taxon>
    </lineage>
</organism>
<dbReference type="GeneID" id="120821785"/>
<dbReference type="Gene3D" id="2.60.120.40">
    <property type="match status" value="1"/>
</dbReference>
<dbReference type="AlphaFoldDB" id="G3QB51"/>
<evidence type="ECO:0000256" key="4">
    <source>
        <dbReference type="SAM" id="Coils"/>
    </source>
</evidence>
<dbReference type="InterPro" id="IPR050822">
    <property type="entry name" value="Cerebellin_Synaptic_Org"/>
</dbReference>
<dbReference type="STRING" id="69293.ENSGACP00000027117"/>
<reference evidence="7" key="3">
    <citation type="submission" date="2025-09" db="UniProtKB">
        <authorList>
            <consortium name="Ensembl"/>
        </authorList>
    </citation>
    <scope>IDENTIFICATION</scope>
</reference>
<dbReference type="Gene3D" id="1.20.5.340">
    <property type="match status" value="1"/>
</dbReference>
<evidence type="ECO:0000313" key="8">
    <source>
        <dbReference type="Proteomes" id="UP000007635"/>
    </source>
</evidence>